<dbReference type="GO" id="GO:0016604">
    <property type="term" value="C:nuclear body"/>
    <property type="evidence" value="ECO:0007669"/>
    <property type="project" value="TreeGrafter"/>
</dbReference>
<organism evidence="1 2">
    <name type="scientific">Drosophila willistoni</name>
    <name type="common">Fruit fly</name>
    <dbReference type="NCBI Taxonomy" id="7260"/>
    <lineage>
        <taxon>Eukaryota</taxon>
        <taxon>Metazoa</taxon>
        <taxon>Ecdysozoa</taxon>
        <taxon>Arthropoda</taxon>
        <taxon>Hexapoda</taxon>
        <taxon>Insecta</taxon>
        <taxon>Pterygota</taxon>
        <taxon>Neoptera</taxon>
        <taxon>Endopterygota</taxon>
        <taxon>Diptera</taxon>
        <taxon>Brachycera</taxon>
        <taxon>Muscomorpha</taxon>
        <taxon>Ephydroidea</taxon>
        <taxon>Drosophilidae</taxon>
        <taxon>Drosophila</taxon>
        <taxon>Sophophora</taxon>
    </lineage>
</organism>
<dbReference type="PANTHER" id="PTHR22666:SF3">
    <property type="entry name" value="MYB_SANT-LIKE DNA-BINDING DOMAIN-CONTAINING PROTEIN 1"/>
    <property type="match status" value="1"/>
</dbReference>
<accession>B4MV21</accession>
<dbReference type="InParanoid" id="B4MV21"/>
<dbReference type="InterPro" id="IPR026095">
    <property type="entry name" value="Myb/SANT-like_DNA-bd_dom_prot"/>
</dbReference>
<dbReference type="Proteomes" id="UP000007798">
    <property type="component" value="Unassembled WGS sequence"/>
</dbReference>
<dbReference type="PhylomeDB" id="B4MV21"/>
<dbReference type="FunCoup" id="B4MV21">
    <property type="interactions" value="117"/>
</dbReference>
<gene>
    <name evidence="1" type="primary">Dwil\GK15416</name>
    <name evidence="1" type="ORF">Dwil_GK15416</name>
</gene>
<dbReference type="OrthoDB" id="7919885at2759"/>
<dbReference type="HOGENOM" id="CLU_869523_0_0_1"/>
<dbReference type="EMBL" id="CH963857">
    <property type="protein sequence ID" value="EDW76366.1"/>
    <property type="molecule type" value="Genomic_DNA"/>
</dbReference>
<reference evidence="1 2" key="1">
    <citation type="journal article" date="2007" name="Nature">
        <title>Evolution of genes and genomes on the Drosophila phylogeny.</title>
        <authorList>
            <consortium name="Drosophila 12 Genomes Consortium"/>
            <person name="Clark A.G."/>
            <person name="Eisen M.B."/>
            <person name="Smith D.R."/>
            <person name="Bergman C.M."/>
            <person name="Oliver B."/>
            <person name="Markow T.A."/>
            <person name="Kaufman T.C."/>
            <person name="Kellis M."/>
            <person name="Gelbart W."/>
            <person name="Iyer V.N."/>
            <person name="Pollard D.A."/>
            <person name="Sackton T.B."/>
            <person name="Larracuente A.M."/>
            <person name="Singh N.D."/>
            <person name="Abad J.P."/>
            <person name="Abt D.N."/>
            <person name="Adryan B."/>
            <person name="Aguade M."/>
            <person name="Akashi H."/>
            <person name="Anderson W.W."/>
            <person name="Aquadro C.F."/>
            <person name="Ardell D.H."/>
            <person name="Arguello R."/>
            <person name="Artieri C.G."/>
            <person name="Barbash D.A."/>
            <person name="Barker D."/>
            <person name="Barsanti P."/>
            <person name="Batterham P."/>
            <person name="Batzoglou S."/>
            <person name="Begun D."/>
            <person name="Bhutkar A."/>
            <person name="Blanco E."/>
            <person name="Bosak S.A."/>
            <person name="Bradley R.K."/>
            <person name="Brand A.D."/>
            <person name="Brent M.R."/>
            <person name="Brooks A.N."/>
            <person name="Brown R.H."/>
            <person name="Butlin R.K."/>
            <person name="Caggese C."/>
            <person name="Calvi B.R."/>
            <person name="Bernardo de Carvalho A."/>
            <person name="Caspi A."/>
            <person name="Castrezana S."/>
            <person name="Celniker S.E."/>
            <person name="Chang J.L."/>
            <person name="Chapple C."/>
            <person name="Chatterji S."/>
            <person name="Chinwalla A."/>
            <person name="Civetta A."/>
            <person name="Clifton S.W."/>
            <person name="Comeron J.M."/>
            <person name="Costello J.C."/>
            <person name="Coyne J.A."/>
            <person name="Daub J."/>
            <person name="David R.G."/>
            <person name="Delcher A.L."/>
            <person name="Delehaunty K."/>
            <person name="Do C.B."/>
            <person name="Ebling H."/>
            <person name="Edwards K."/>
            <person name="Eickbush T."/>
            <person name="Evans J.D."/>
            <person name="Filipski A."/>
            <person name="Findeiss S."/>
            <person name="Freyhult E."/>
            <person name="Fulton L."/>
            <person name="Fulton R."/>
            <person name="Garcia A.C."/>
            <person name="Gardiner A."/>
            <person name="Garfield D.A."/>
            <person name="Garvin B.E."/>
            <person name="Gibson G."/>
            <person name="Gilbert D."/>
            <person name="Gnerre S."/>
            <person name="Godfrey J."/>
            <person name="Good R."/>
            <person name="Gotea V."/>
            <person name="Gravely B."/>
            <person name="Greenberg A.J."/>
            <person name="Griffiths-Jones S."/>
            <person name="Gross S."/>
            <person name="Guigo R."/>
            <person name="Gustafson E.A."/>
            <person name="Haerty W."/>
            <person name="Hahn M.W."/>
            <person name="Halligan D.L."/>
            <person name="Halpern A.L."/>
            <person name="Halter G.M."/>
            <person name="Han M.V."/>
            <person name="Heger A."/>
            <person name="Hillier L."/>
            <person name="Hinrichs A.S."/>
            <person name="Holmes I."/>
            <person name="Hoskins R.A."/>
            <person name="Hubisz M.J."/>
            <person name="Hultmark D."/>
            <person name="Huntley M.A."/>
            <person name="Jaffe D.B."/>
            <person name="Jagadeeshan S."/>
            <person name="Jeck W.R."/>
            <person name="Johnson J."/>
            <person name="Jones C.D."/>
            <person name="Jordan W.C."/>
            <person name="Karpen G.H."/>
            <person name="Kataoka E."/>
            <person name="Keightley P.D."/>
            <person name="Kheradpour P."/>
            <person name="Kirkness E.F."/>
            <person name="Koerich L.B."/>
            <person name="Kristiansen K."/>
            <person name="Kudrna D."/>
            <person name="Kulathinal R.J."/>
            <person name="Kumar S."/>
            <person name="Kwok R."/>
            <person name="Lander E."/>
            <person name="Langley C.H."/>
            <person name="Lapoint R."/>
            <person name="Lazzaro B.P."/>
            <person name="Lee S.J."/>
            <person name="Levesque L."/>
            <person name="Li R."/>
            <person name="Lin C.F."/>
            <person name="Lin M.F."/>
            <person name="Lindblad-Toh K."/>
            <person name="Llopart A."/>
            <person name="Long M."/>
            <person name="Low L."/>
            <person name="Lozovsky E."/>
            <person name="Lu J."/>
            <person name="Luo M."/>
            <person name="Machado C.A."/>
            <person name="Makalowski W."/>
            <person name="Marzo M."/>
            <person name="Matsuda M."/>
            <person name="Matzkin L."/>
            <person name="McAllister B."/>
            <person name="McBride C.S."/>
            <person name="McKernan B."/>
            <person name="McKernan K."/>
            <person name="Mendez-Lago M."/>
            <person name="Minx P."/>
            <person name="Mollenhauer M.U."/>
            <person name="Montooth K."/>
            <person name="Mount S.M."/>
            <person name="Mu X."/>
            <person name="Myers E."/>
            <person name="Negre B."/>
            <person name="Newfeld S."/>
            <person name="Nielsen R."/>
            <person name="Noor M.A."/>
            <person name="O'Grady P."/>
            <person name="Pachter L."/>
            <person name="Papaceit M."/>
            <person name="Parisi M.J."/>
            <person name="Parisi M."/>
            <person name="Parts L."/>
            <person name="Pedersen J.S."/>
            <person name="Pesole G."/>
            <person name="Phillippy A.M."/>
            <person name="Ponting C.P."/>
            <person name="Pop M."/>
            <person name="Porcelli D."/>
            <person name="Powell J.R."/>
            <person name="Prohaska S."/>
            <person name="Pruitt K."/>
            <person name="Puig M."/>
            <person name="Quesneville H."/>
            <person name="Ram K.R."/>
            <person name="Rand D."/>
            <person name="Rasmussen M.D."/>
            <person name="Reed L.K."/>
            <person name="Reenan R."/>
            <person name="Reily A."/>
            <person name="Remington K.A."/>
            <person name="Rieger T.T."/>
            <person name="Ritchie M.G."/>
            <person name="Robin C."/>
            <person name="Rogers Y.H."/>
            <person name="Rohde C."/>
            <person name="Rozas J."/>
            <person name="Rubenfield M.J."/>
            <person name="Ruiz A."/>
            <person name="Russo S."/>
            <person name="Salzberg S.L."/>
            <person name="Sanchez-Gracia A."/>
            <person name="Saranga D.J."/>
            <person name="Sato H."/>
            <person name="Schaeffer S.W."/>
            <person name="Schatz M.C."/>
            <person name="Schlenke T."/>
            <person name="Schwartz R."/>
            <person name="Segarra C."/>
            <person name="Singh R.S."/>
            <person name="Sirot L."/>
            <person name="Sirota M."/>
            <person name="Sisneros N.B."/>
            <person name="Smith C.D."/>
            <person name="Smith T.F."/>
            <person name="Spieth J."/>
            <person name="Stage D.E."/>
            <person name="Stark A."/>
            <person name="Stephan W."/>
            <person name="Strausberg R.L."/>
            <person name="Strempel S."/>
            <person name="Sturgill D."/>
            <person name="Sutton G."/>
            <person name="Sutton G.G."/>
            <person name="Tao W."/>
            <person name="Teichmann S."/>
            <person name="Tobari Y.N."/>
            <person name="Tomimura Y."/>
            <person name="Tsolas J.M."/>
            <person name="Valente V.L."/>
            <person name="Venter E."/>
            <person name="Venter J.C."/>
            <person name="Vicario S."/>
            <person name="Vieira F.G."/>
            <person name="Vilella A.J."/>
            <person name="Villasante A."/>
            <person name="Walenz B."/>
            <person name="Wang J."/>
            <person name="Wasserman M."/>
            <person name="Watts T."/>
            <person name="Wilson D."/>
            <person name="Wilson R.K."/>
            <person name="Wing R.A."/>
            <person name="Wolfner M.F."/>
            <person name="Wong A."/>
            <person name="Wong G.K."/>
            <person name="Wu C.I."/>
            <person name="Wu G."/>
            <person name="Yamamoto D."/>
            <person name="Yang H.P."/>
            <person name="Yang S.P."/>
            <person name="Yorke J.A."/>
            <person name="Yoshida K."/>
            <person name="Zdobnov E."/>
            <person name="Zhang P."/>
            <person name="Zhang Y."/>
            <person name="Zimin A.V."/>
            <person name="Baldwin J."/>
            <person name="Abdouelleil A."/>
            <person name="Abdulkadir J."/>
            <person name="Abebe A."/>
            <person name="Abera B."/>
            <person name="Abreu J."/>
            <person name="Acer S.C."/>
            <person name="Aftuck L."/>
            <person name="Alexander A."/>
            <person name="An P."/>
            <person name="Anderson E."/>
            <person name="Anderson S."/>
            <person name="Arachi H."/>
            <person name="Azer M."/>
            <person name="Bachantsang P."/>
            <person name="Barry A."/>
            <person name="Bayul T."/>
            <person name="Berlin A."/>
            <person name="Bessette D."/>
            <person name="Bloom T."/>
            <person name="Blye J."/>
            <person name="Boguslavskiy L."/>
            <person name="Bonnet C."/>
            <person name="Boukhgalter B."/>
            <person name="Bourzgui I."/>
            <person name="Brown A."/>
            <person name="Cahill P."/>
            <person name="Channer S."/>
            <person name="Cheshatsang Y."/>
            <person name="Chuda L."/>
            <person name="Citroen M."/>
            <person name="Collymore A."/>
            <person name="Cooke P."/>
            <person name="Costello M."/>
            <person name="D'Aco K."/>
            <person name="Daza R."/>
            <person name="De Haan G."/>
            <person name="DeGray S."/>
            <person name="DeMaso C."/>
            <person name="Dhargay N."/>
            <person name="Dooley K."/>
            <person name="Dooley E."/>
            <person name="Doricent M."/>
            <person name="Dorje P."/>
            <person name="Dorjee K."/>
            <person name="Dupes A."/>
            <person name="Elong R."/>
            <person name="Falk J."/>
            <person name="Farina A."/>
            <person name="Faro S."/>
            <person name="Ferguson D."/>
            <person name="Fisher S."/>
            <person name="Foley C.D."/>
            <person name="Franke A."/>
            <person name="Friedrich D."/>
            <person name="Gadbois L."/>
            <person name="Gearin G."/>
            <person name="Gearin C.R."/>
            <person name="Giannoukos G."/>
            <person name="Goode T."/>
            <person name="Graham J."/>
            <person name="Grandbois E."/>
            <person name="Grewal S."/>
            <person name="Gyaltsen K."/>
            <person name="Hafez N."/>
            <person name="Hagos B."/>
            <person name="Hall J."/>
            <person name="Henson C."/>
            <person name="Hollinger A."/>
            <person name="Honan T."/>
            <person name="Huard M.D."/>
            <person name="Hughes L."/>
            <person name="Hurhula B."/>
            <person name="Husby M.E."/>
            <person name="Kamat A."/>
            <person name="Kanga B."/>
            <person name="Kashin S."/>
            <person name="Khazanovich D."/>
            <person name="Kisner P."/>
            <person name="Lance K."/>
            <person name="Lara M."/>
            <person name="Lee W."/>
            <person name="Lennon N."/>
            <person name="Letendre F."/>
            <person name="LeVine R."/>
            <person name="Lipovsky A."/>
            <person name="Liu X."/>
            <person name="Liu J."/>
            <person name="Liu S."/>
            <person name="Lokyitsang T."/>
            <person name="Lokyitsang Y."/>
            <person name="Lubonja R."/>
            <person name="Lui A."/>
            <person name="MacDonald P."/>
            <person name="Magnisalis V."/>
            <person name="Maru K."/>
            <person name="Matthews C."/>
            <person name="McCusker W."/>
            <person name="McDonough S."/>
            <person name="Mehta T."/>
            <person name="Meldrim J."/>
            <person name="Meneus L."/>
            <person name="Mihai O."/>
            <person name="Mihalev A."/>
            <person name="Mihova T."/>
            <person name="Mittelman R."/>
            <person name="Mlenga V."/>
            <person name="Montmayeur A."/>
            <person name="Mulrain L."/>
            <person name="Navidi A."/>
            <person name="Naylor J."/>
            <person name="Negash T."/>
            <person name="Nguyen T."/>
            <person name="Nguyen N."/>
            <person name="Nicol R."/>
            <person name="Norbu C."/>
            <person name="Norbu N."/>
            <person name="Novod N."/>
            <person name="O'Neill B."/>
            <person name="Osman S."/>
            <person name="Markiewicz E."/>
            <person name="Oyono O.L."/>
            <person name="Patti C."/>
            <person name="Phunkhang P."/>
            <person name="Pierre F."/>
            <person name="Priest M."/>
            <person name="Raghuraman S."/>
            <person name="Rege F."/>
            <person name="Reyes R."/>
            <person name="Rise C."/>
            <person name="Rogov P."/>
            <person name="Ross K."/>
            <person name="Ryan E."/>
            <person name="Settipalli S."/>
            <person name="Shea T."/>
            <person name="Sherpa N."/>
            <person name="Shi L."/>
            <person name="Shih D."/>
            <person name="Sparrow T."/>
            <person name="Spaulding J."/>
            <person name="Stalker J."/>
            <person name="Stange-Thomann N."/>
            <person name="Stavropoulos S."/>
            <person name="Stone C."/>
            <person name="Strader C."/>
            <person name="Tesfaye S."/>
            <person name="Thomson T."/>
            <person name="Thoulutsang Y."/>
            <person name="Thoulutsang D."/>
            <person name="Topham K."/>
            <person name="Topping I."/>
            <person name="Tsamla T."/>
            <person name="Vassiliev H."/>
            <person name="Vo A."/>
            <person name="Wangchuk T."/>
            <person name="Wangdi T."/>
            <person name="Weiand M."/>
            <person name="Wilkinson J."/>
            <person name="Wilson A."/>
            <person name="Yadav S."/>
            <person name="Young G."/>
            <person name="Yu Q."/>
            <person name="Zembek L."/>
            <person name="Zhong D."/>
            <person name="Zimmer A."/>
            <person name="Zwirko Z."/>
            <person name="Jaffe D.B."/>
            <person name="Alvarez P."/>
            <person name="Brockman W."/>
            <person name="Butler J."/>
            <person name="Chin C."/>
            <person name="Gnerre S."/>
            <person name="Grabherr M."/>
            <person name="Kleber M."/>
            <person name="Mauceli E."/>
            <person name="MacCallum I."/>
        </authorList>
    </citation>
    <scope>NUCLEOTIDE SEQUENCE [LARGE SCALE GENOMIC DNA]</scope>
    <source>
        <strain evidence="2">Tucson 14030-0811.24</strain>
    </source>
</reference>
<dbReference type="KEGG" id="dwi:6642357"/>
<name>B4MV21_DROWI</name>
<evidence type="ECO:0008006" key="3">
    <source>
        <dbReference type="Google" id="ProtNLM"/>
    </source>
</evidence>
<evidence type="ECO:0000313" key="1">
    <source>
        <dbReference type="EMBL" id="EDW76366.1"/>
    </source>
</evidence>
<evidence type="ECO:0000313" key="2">
    <source>
        <dbReference type="Proteomes" id="UP000007798"/>
    </source>
</evidence>
<proteinExistence type="predicted"/>
<dbReference type="eggNOG" id="ENOG502T9XM">
    <property type="taxonomic scope" value="Eukaryota"/>
</dbReference>
<sequence>MSAKHLRLRYYTSYEEAILVTLWREKVTEITSYKENLPIFREISFGLQQYGIKLNKQEVRRRLNSYKNKYIIESGRILADKEYISDWRLYPLVECVLNPSEPRPDVHHQRRVLAQAETKIRQEIPDFRPYVLTPMNHLRFNHDPDGCAFIERGDYEDPSANPEPIYSHDTQFKTDEHMDDEHDEWPSRRPPLAPANRSLETFAIDSEASPFTVPNLASTARQRRRRSIMPRTGLITLAHIERLRKENDVLEEQNDCFIADLEMRELQLKVLEQNFKIWIQGQETVLKNLQKTPVP</sequence>
<protein>
    <recommendedName>
        <fullName evidence="3">Myb/SANT-like DNA-binding domain-containing protein</fullName>
    </recommendedName>
</protein>
<dbReference type="PANTHER" id="PTHR22666">
    <property type="entry name" value="MYB_SANT-LIKE DNA-BINDING DOMAIN-CONTAINING PROTEIN 1"/>
    <property type="match status" value="1"/>
</dbReference>
<dbReference type="AlphaFoldDB" id="B4MV21"/>
<dbReference type="GO" id="GO:0045893">
    <property type="term" value="P:positive regulation of DNA-templated transcription"/>
    <property type="evidence" value="ECO:0007669"/>
    <property type="project" value="TreeGrafter"/>
</dbReference>
<keyword evidence="2" id="KW-1185">Reference proteome</keyword>
<dbReference type="SMR" id="B4MV21"/>
<dbReference type="OMA" id="YYTSYEE"/>
<dbReference type="STRING" id="7260.B4MV21"/>